<dbReference type="InterPro" id="IPR029063">
    <property type="entry name" value="SAM-dependent_MTases_sf"/>
</dbReference>
<dbReference type="Proteomes" id="UP000626109">
    <property type="component" value="Unassembled WGS sequence"/>
</dbReference>
<reference evidence="1" key="1">
    <citation type="submission" date="2021-02" db="EMBL/GenBank/DDBJ databases">
        <authorList>
            <person name="Dougan E. K."/>
            <person name="Rhodes N."/>
            <person name="Thang M."/>
            <person name="Chan C."/>
        </authorList>
    </citation>
    <scope>NUCLEOTIDE SEQUENCE</scope>
</reference>
<evidence type="ECO:0008006" key="3">
    <source>
        <dbReference type="Google" id="ProtNLM"/>
    </source>
</evidence>
<dbReference type="AlphaFoldDB" id="A0A813KIL4"/>
<dbReference type="InterPro" id="IPR019410">
    <property type="entry name" value="Methyltransf_16"/>
</dbReference>
<evidence type="ECO:0000313" key="2">
    <source>
        <dbReference type="Proteomes" id="UP000626109"/>
    </source>
</evidence>
<dbReference type="PANTHER" id="PTHR14614:SF132">
    <property type="entry name" value="PROTEIN-LYSINE METHYLTRANSFERASE C42C1.13"/>
    <property type="match status" value="1"/>
</dbReference>
<organism evidence="1 2">
    <name type="scientific">Polarella glacialis</name>
    <name type="common">Dinoflagellate</name>
    <dbReference type="NCBI Taxonomy" id="89957"/>
    <lineage>
        <taxon>Eukaryota</taxon>
        <taxon>Sar</taxon>
        <taxon>Alveolata</taxon>
        <taxon>Dinophyceae</taxon>
        <taxon>Suessiales</taxon>
        <taxon>Suessiaceae</taxon>
        <taxon>Polarella</taxon>
    </lineage>
</organism>
<gene>
    <name evidence="1" type="ORF">PGLA2088_LOCUS34842</name>
</gene>
<dbReference type="Gene3D" id="3.40.50.150">
    <property type="entry name" value="Vaccinia Virus protein VP39"/>
    <property type="match status" value="1"/>
</dbReference>
<sequence>MLQGGATGLPLWQCSTSAMPLVHEGQTPRLYLRFMLPTGVKLGEWFEVGVGCRNEFGLWKRADFPCEGDSFPLVMTALRVSGPAGSSISVETEGSLLMDASGKLAFRARLLTGSGMEGRAEKSDSSWVALLRVEVAAGTQGVLRPLMPVLSPPMRVVQESAEQPPEALLLGLGSLSLEQCRLLEVPVVGLPILLAECPGDLGIGGRVWDGGLVLLEYLAEHRSELLGRRCLELGSGTGLVGMGCALLGARQVLLTDLEDVTPLLRLNLELNQEFNPFLAVASSSAPGESAALPAALQSLDGVEVLPHRWGTDISSLDFGSTDLVVMADVVYDIEAAEALIATLQSLASVERQTEAKYLMAFRPRNVEDPAFFKALEAANFELHERPRLSTPMAKMCTDVIVLELIPRRA</sequence>
<protein>
    <recommendedName>
        <fullName evidence="3">Calmodulin-lysine N-methyltransferase</fullName>
    </recommendedName>
</protein>
<evidence type="ECO:0000313" key="1">
    <source>
        <dbReference type="EMBL" id="CAE8708207.1"/>
    </source>
</evidence>
<comment type="caution">
    <text evidence="1">The sequence shown here is derived from an EMBL/GenBank/DDBJ whole genome shotgun (WGS) entry which is preliminary data.</text>
</comment>
<dbReference type="PANTHER" id="PTHR14614">
    <property type="entry name" value="HEPATOCELLULAR CARCINOMA-ASSOCIATED ANTIGEN"/>
    <property type="match status" value="1"/>
</dbReference>
<name>A0A813KIL4_POLGL</name>
<dbReference type="Pfam" id="PF10294">
    <property type="entry name" value="Methyltransf_16"/>
    <property type="match status" value="2"/>
</dbReference>
<dbReference type="EMBL" id="CAJNNW010031616">
    <property type="protein sequence ID" value="CAE8708207.1"/>
    <property type="molecule type" value="Genomic_DNA"/>
</dbReference>
<dbReference type="SUPFAM" id="SSF53335">
    <property type="entry name" value="S-adenosyl-L-methionine-dependent methyltransferases"/>
    <property type="match status" value="1"/>
</dbReference>
<accession>A0A813KIL4</accession>
<proteinExistence type="predicted"/>